<dbReference type="Gene3D" id="1.10.30.10">
    <property type="entry name" value="High mobility group box domain"/>
    <property type="match status" value="1"/>
</dbReference>
<evidence type="ECO:0000256" key="5">
    <source>
        <dbReference type="SAM" id="MobiDB-lite"/>
    </source>
</evidence>
<dbReference type="OrthoDB" id="6247875at2759"/>
<feature type="region of interest" description="Disordered" evidence="5">
    <location>
        <begin position="381"/>
        <end position="419"/>
    </location>
</feature>
<evidence type="ECO:0000256" key="4">
    <source>
        <dbReference type="PROSITE-ProRule" id="PRU00267"/>
    </source>
</evidence>
<feature type="region of interest" description="Disordered" evidence="5">
    <location>
        <begin position="216"/>
        <end position="256"/>
    </location>
</feature>
<dbReference type="GO" id="GO:0001228">
    <property type="term" value="F:DNA-binding transcription activator activity, RNA polymerase II-specific"/>
    <property type="evidence" value="ECO:0007669"/>
    <property type="project" value="TreeGrafter"/>
</dbReference>
<dbReference type="GO" id="GO:0007420">
    <property type="term" value="P:brain development"/>
    <property type="evidence" value="ECO:0007669"/>
    <property type="project" value="TreeGrafter"/>
</dbReference>
<name>E4XFX9_OIKDI</name>
<sequence length="419" mass="45883">MQFEHMEAHAINQMTNPMVAMSQSSPIPNAQGGLAVAHVMTPSCNQALPRQDNRQQGGGKADRIKRPMNAFMVWSRGQRRKMAQENPKMHNSEISKRLGAEWKLLTDQEKKPYIDEAKRLRAQHMKDHPDYKYRPRRKTPQKPGQGKPDFRPGQHLPGPAGLGRSTQQGLMAPNYSLPDSMSPSYYTGYPVQVPGSYQMYPEGSYQTVYGNSWGQPASPGTVPQDGSAAQFPKDQSGSPLAYPPQNISPSGQSQSAAHHIQGAYHIYGYPTVVQHDGHSLVKSELEDNGDVQAHYVQTHPEAVHQGYMVQAPLYYDTLPVSTAGETEISLNMSHQTTPQNVDQYVEQVPHGSSVGSVSPEHVSGHQLNQTSPKVVTSIPYSLNTEDGVNGPSGSPDAGFHNQSSSSEYASATSECVQNI</sequence>
<keyword evidence="2 4" id="KW-0238">DNA-binding</keyword>
<accession>E4XFX9</accession>
<feature type="compositionally biased region" description="Polar residues" evidence="5">
    <location>
        <begin position="245"/>
        <end position="256"/>
    </location>
</feature>
<keyword evidence="8" id="KW-1185">Reference proteome</keyword>
<dbReference type="GO" id="GO:0030182">
    <property type="term" value="P:neuron differentiation"/>
    <property type="evidence" value="ECO:0007669"/>
    <property type="project" value="TreeGrafter"/>
</dbReference>
<evidence type="ECO:0000313" key="7">
    <source>
        <dbReference type="EMBL" id="CBY24519.1"/>
    </source>
</evidence>
<evidence type="ECO:0000256" key="3">
    <source>
        <dbReference type="ARBA" id="ARBA00023242"/>
    </source>
</evidence>
<dbReference type="Pfam" id="PF00505">
    <property type="entry name" value="HMG_box"/>
    <property type="match status" value="1"/>
</dbReference>
<dbReference type="PANTHER" id="PTHR10270">
    <property type="entry name" value="SOX TRANSCRIPTION FACTOR"/>
    <property type="match status" value="1"/>
</dbReference>
<dbReference type="SMART" id="SM00398">
    <property type="entry name" value="HMG"/>
    <property type="match status" value="1"/>
</dbReference>
<dbReference type="InterPro" id="IPR009071">
    <property type="entry name" value="HMG_box_dom"/>
</dbReference>
<evidence type="ECO:0000313" key="8">
    <source>
        <dbReference type="Proteomes" id="UP000001307"/>
    </source>
</evidence>
<organism evidence="7">
    <name type="scientific">Oikopleura dioica</name>
    <name type="common">Tunicate</name>
    <dbReference type="NCBI Taxonomy" id="34765"/>
    <lineage>
        <taxon>Eukaryota</taxon>
        <taxon>Metazoa</taxon>
        <taxon>Chordata</taxon>
        <taxon>Tunicata</taxon>
        <taxon>Appendicularia</taxon>
        <taxon>Copelata</taxon>
        <taxon>Oikopleuridae</taxon>
        <taxon>Oikopleura</taxon>
    </lineage>
</organism>
<protein>
    <recommendedName>
        <fullName evidence="6">HMG box domain-containing protein</fullName>
    </recommendedName>
</protein>
<dbReference type="EMBL" id="FN653046">
    <property type="protein sequence ID" value="CBY24519.1"/>
    <property type="molecule type" value="Genomic_DNA"/>
</dbReference>
<dbReference type="GO" id="GO:0005634">
    <property type="term" value="C:nucleus"/>
    <property type="evidence" value="ECO:0007669"/>
    <property type="project" value="UniProtKB-SubCell"/>
</dbReference>
<comment type="subcellular location">
    <subcellularLocation>
        <location evidence="1">Nucleus</location>
    </subcellularLocation>
</comment>
<dbReference type="Proteomes" id="UP000001307">
    <property type="component" value="Unassembled WGS sequence"/>
</dbReference>
<gene>
    <name evidence="7" type="ORF">GSOID_T00010386001</name>
</gene>
<dbReference type="PROSITE" id="PS50118">
    <property type="entry name" value="HMG_BOX_2"/>
    <property type="match status" value="1"/>
</dbReference>
<dbReference type="CDD" id="cd22028">
    <property type="entry name" value="HMG-box_SoxA_SoxB_SoxG"/>
    <property type="match status" value="1"/>
</dbReference>
<keyword evidence="3 4" id="KW-0539">Nucleus</keyword>
<dbReference type="GO" id="GO:0000122">
    <property type="term" value="P:negative regulation of transcription by RNA polymerase II"/>
    <property type="evidence" value="ECO:0007669"/>
    <property type="project" value="TreeGrafter"/>
</dbReference>
<dbReference type="InterPro" id="IPR036910">
    <property type="entry name" value="HMG_box_dom_sf"/>
</dbReference>
<feature type="domain" description="HMG box" evidence="6">
    <location>
        <begin position="64"/>
        <end position="132"/>
    </location>
</feature>
<feature type="region of interest" description="Disordered" evidence="5">
    <location>
        <begin position="120"/>
        <end position="176"/>
    </location>
</feature>
<dbReference type="FunFam" id="1.10.30.10:FF:000002">
    <property type="entry name" value="transcription factor Sox-2"/>
    <property type="match status" value="1"/>
</dbReference>
<feature type="compositionally biased region" description="Low complexity" evidence="5">
    <location>
        <begin position="403"/>
        <end position="419"/>
    </location>
</feature>
<dbReference type="PANTHER" id="PTHR10270:SF324">
    <property type="entry name" value="SOX DOMAIN-CONTAINING PROTEIN DICHAETE-RELATED"/>
    <property type="match status" value="1"/>
</dbReference>
<dbReference type="SUPFAM" id="SSF47095">
    <property type="entry name" value="HMG-box"/>
    <property type="match status" value="1"/>
</dbReference>
<evidence type="ECO:0000256" key="1">
    <source>
        <dbReference type="ARBA" id="ARBA00004123"/>
    </source>
</evidence>
<dbReference type="InParanoid" id="E4XFX9"/>
<feature type="compositionally biased region" description="Basic and acidic residues" evidence="5">
    <location>
        <begin position="120"/>
        <end position="133"/>
    </location>
</feature>
<dbReference type="AlphaFoldDB" id="E4XFX9"/>
<feature type="DNA-binding region" description="HMG box" evidence="4">
    <location>
        <begin position="64"/>
        <end position="132"/>
    </location>
</feature>
<evidence type="ECO:0000259" key="6">
    <source>
        <dbReference type="PROSITE" id="PS50118"/>
    </source>
</evidence>
<dbReference type="InterPro" id="IPR050140">
    <property type="entry name" value="SRY-related_HMG-box_TF-like"/>
</dbReference>
<dbReference type="GO" id="GO:0000978">
    <property type="term" value="F:RNA polymerase II cis-regulatory region sequence-specific DNA binding"/>
    <property type="evidence" value="ECO:0007669"/>
    <property type="project" value="TreeGrafter"/>
</dbReference>
<evidence type="ECO:0000256" key="2">
    <source>
        <dbReference type="ARBA" id="ARBA00023125"/>
    </source>
</evidence>
<proteinExistence type="predicted"/>
<reference evidence="7" key="1">
    <citation type="journal article" date="2010" name="Science">
        <title>Plasticity of animal genome architecture unmasked by rapid evolution of a pelagic tunicate.</title>
        <authorList>
            <person name="Denoeud F."/>
            <person name="Henriet S."/>
            <person name="Mungpakdee S."/>
            <person name="Aury J.M."/>
            <person name="Da Silva C."/>
            <person name="Brinkmann H."/>
            <person name="Mikhaleva J."/>
            <person name="Olsen L.C."/>
            <person name="Jubin C."/>
            <person name="Canestro C."/>
            <person name="Bouquet J.M."/>
            <person name="Danks G."/>
            <person name="Poulain J."/>
            <person name="Campsteijn C."/>
            <person name="Adamski M."/>
            <person name="Cross I."/>
            <person name="Yadetie F."/>
            <person name="Muffato M."/>
            <person name="Louis A."/>
            <person name="Butcher S."/>
            <person name="Tsagkogeorga G."/>
            <person name="Konrad A."/>
            <person name="Singh S."/>
            <person name="Jensen M.F."/>
            <person name="Cong E.H."/>
            <person name="Eikeseth-Otteraa H."/>
            <person name="Noel B."/>
            <person name="Anthouard V."/>
            <person name="Porcel B.M."/>
            <person name="Kachouri-Lafond R."/>
            <person name="Nishino A."/>
            <person name="Ugolini M."/>
            <person name="Chourrout P."/>
            <person name="Nishida H."/>
            <person name="Aasland R."/>
            <person name="Huzurbazar S."/>
            <person name="Westhof E."/>
            <person name="Delsuc F."/>
            <person name="Lehrach H."/>
            <person name="Reinhardt R."/>
            <person name="Weissenbach J."/>
            <person name="Roy S.W."/>
            <person name="Artiguenave F."/>
            <person name="Postlethwait J.H."/>
            <person name="Manak J.R."/>
            <person name="Thompson E.M."/>
            <person name="Jaillon O."/>
            <person name="Du Pasquier L."/>
            <person name="Boudinot P."/>
            <person name="Liberles D.A."/>
            <person name="Volff J.N."/>
            <person name="Philippe H."/>
            <person name="Lenhard B."/>
            <person name="Roest Crollius H."/>
            <person name="Wincker P."/>
            <person name="Chourrout D."/>
        </authorList>
    </citation>
    <scope>NUCLEOTIDE SEQUENCE [LARGE SCALE GENOMIC DNA]</scope>
</reference>